<feature type="compositionally biased region" description="Polar residues" evidence="1">
    <location>
        <begin position="215"/>
        <end position="233"/>
    </location>
</feature>
<dbReference type="RefSeq" id="XP_044922673.1">
    <property type="nucleotide sequence ID" value="XM_045066738.1"/>
</dbReference>
<feature type="region of interest" description="Disordered" evidence="1">
    <location>
        <begin position="198"/>
        <end position="265"/>
    </location>
</feature>
<protein>
    <submittedName>
        <fullName evidence="3">Uncharacterized protein LOC123387983</fullName>
    </submittedName>
</protein>
<feature type="region of interest" description="Disordered" evidence="1">
    <location>
        <begin position="135"/>
        <end position="171"/>
    </location>
</feature>
<name>A0A8U0RCR7_MUSPF</name>
<feature type="compositionally biased region" description="Basic residues" evidence="1">
    <location>
        <begin position="88"/>
        <end position="97"/>
    </location>
</feature>
<evidence type="ECO:0000313" key="2">
    <source>
        <dbReference type="Proteomes" id="UP000000715"/>
    </source>
</evidence>
<dbReference type="GeneID" id="123387983"/>
<accession>A0A8U0RCR7</accession>
<proteinExistence type="predicted"/>
<evidence type="ECO:0000256" key="1">
    <source>
        <dbReference type="SAM" id="MobiDB-lite"/>
    </source>
</evidence>
<reference evidence="3" key="1">
    <citation type="submission" date="2025-08" db="UniProtKB">
        <authorList>
            <consortium name="RefSeq"/>
        </authorList>
    </citation>
    <scope>IDENTIFICATION</scope>
    <source>
        <tissue evidence="3">Brain</tissue>
    </source>
</reference>
<sequence>MGFAVSYVAIMVHVNSNPFLKEVQKHRSSRIQIFSRLTCPITTPAPPTSPFSINSGAPKLHRESKRGPDLGGGGWGCQELIISPEGKRGRRQKKGSSRRTGGWGGYLETTPAGIGGAAYIPGEERRSQQCQRLSFKKQNCWRPPERWEPKEGGGAQPGRPSRATGTKEADWRRRRLPAALLHRSPALAARNKVYILLRPHPPPPTQDRVLLPQTPLGTPSTAPAFQPAQQRDTPTGEGKQPRRASRAGRASASREATPESPLAERSFSCSATNRLCNIWNFHLHPHPSHPKILNSPLLSN</sequence>
<dbReference type="AlphaFoldDB" id="A0A8U0RCR7"/>
<dbReference type="Proteomes" id="UP000000715">
    <property type="component" value="Unplaced"/>
</dbReference>
<evidence type="ECO:0000313" key="3">
    <source>
        <dbReference type="RefSeq" id="XP_044922673.1"/>
    </source>
</evidence>
<keyword evidence="2" id="KW-1185">Reference proteome</keyword>
<organism evidence="2 3">
    <name type="scientific">Mustela putorius furo</name>
    <name type="common">European domestic ferret</name>
    <name type="synonym">Mustela furo</name>
    <dbReference type="NCBI Taxonomy" id="9669"/>
    <lineage>
        <taxon>Eukaryota</taxon>
        <taxon>Metazoa</taxon>
        <taxon>Chordata</taxon>
        <taxon>Craniata</taxon>
        <taxon>Vertebrata</taxon>
        <taxon>Euteleostomi</taxon>
        <taxon>Mammalia</taxon>
        <taxon>Eutheria</taxon>
        <taxon>Laurasiatheria</taxon>
        <taxon>Carnivora</taxon>
        <taxon>Caniformia</taxon>
        <taxon>Musteloidea</taxon>
        <taxon>Mustelidae</taxon>
        <taxon>Mustelinae</taxon>
        <taxon>Mustela</taxon>
    </lineage>
</organism>
<gene>
    <name evidence="3" type="primary">LOC123387983</name>
</gene>
<feature type="region of interest" description="Disordered" evidence="1">
    <location>
        <begin position="45"/>
        <end position="108"/>
    </location>
</feature>